<dbReference type="PROSITE" id="PS00445">
    <property type="entry name" value="FGGY_KINASES_2"/>
    <property type="match status" value="1"/>
</dbReference>
<dbReference type="InterPro" id="IPR018483">
    <property type="entry name" value="Carb_kinase_FGGY_CS"/>
</dbReference>
<evidence type="ECO:0000259" key="14">
    <source>
        <dbReference type="Pfam" id="PF02782"/>
    </source>
</evidence>
<dbReference type="CDD" id="cd07792">
    <property type="entry name" value="ASKHA_NBD_FGGY_GK1-3-like"/>
    <property type="match status" value="1"/>
</dbReference>
<dbReference type="AlphaFoldDB" id="A0A1Y2C3H4"/>
<dbReference type="GO" id="GO:0005739">
    <property type="term" value="C:mitochondrion"/>
    <property type="evidence" value="ECO:0007669"/>
    <property type="project" value="TreeGrafter"/>
</dbReference>
<comment type="catalytic activity">
    <reaction evidence="10">
        <text>glycerol + ATP = sn-glycerol 3-phosphate + ADP + H(+)</text>
        <dbReference type="Rhea" id="RHEA:21644"/>
        <dbReference type="ChEBI" id="CHEBI:15378"/>
        <dbReference type="ChEBI" id="CHEBI:17754"/>
        <dbReference type="ChEBI" id="CHEBI:30616"/>
        <dbReference type="ChEBI" id="CHEBI:57597"/>
        <dbReference type="ChEBI" id="CHEBI:456216"/>
        <dbReference type="EC" id="2.7.1.30"/>
    </reaction>
</comment>
<dbReference type="Gene3D" id="3.30.420.40">
    <property type="match status" value="2"/>
</dbReference>
<dbReference type="InterPro" id="IPR042018">
    <property type="entry name" value="GK1-3_metazoan-type"/>
</dbReference>
<keyword evidence="8" id="KW-0067">ATP-binding</keyword>
<dbReference type="PROSITE" id="PS00933">
    <property type="entry name" value="FGGY_KINASES_1"/>
    <property type="match status" value="1"/>
</dbReference>
<gene>
    <name evidence="15" type="ORF">BCR33DRAFT_661208</name>
</gene>
<protein>
    <recommendedName>
        <fullName evidence="11">Probable glycerol kinase</fullName>
        <ecNumber evidence="3">2.7.1.30</ecNumber>
    </recommendedName>
    <alternativeName>
        <fullName evidence="9">ATP:glycerol 3-phosphotransferase</fullName>
    </alternativeName>
</protein>
<keyword evidence="4 12" id="KW-0808">Transferase</keyword>
<dbReference type="STRING" id="329046.A0A1Y2C3H4"/>
<dbReference type="InterPro" id="IPR005999">
    <property type="entry name" value="Glycerol_kin"/>
</dbReference>
<sequence>MPLVASIDQGTSSSRVILFDSHGAVHAMAQEEVQQVNLHQGWSQMSAAMISASVDRCIAKVAAANSQPIQAVGITNQRETTVAWDKSSGLPLCDAVVWNDSRTRDTVAALIERTPSKSKNHFQHICGLPFSTYFSAVKLRWLIDNDLNVQQAHDEGRLMFGTVDSWLIYNLTGGPDGGVHVTDVSNASRTMLMNLRTLTWDAEMIEFFGFEKVNLPTIKSSSEIYGYIKSGPFAGVPISGCIGDQQGALLGQRCIHPGDLKNTYGTGCFLLFNTGEEIVLPDPECGLLTTLAYQFGPSASPIYALEGSIAVAGSAVRWLRDNLGIIKEAKDINDLATTVKDTGGVYFVPAFNGLFAPHWRDDARGCIVGLTQYTNKAHICRATLESVCWQTKEIVDMMNKSASTPIRRLKVDGGLTASDLCMQLQADILDIPVLRPSMAETTAFGAAIVAGLGAGVWSQDSVFGEEALNSQGKVAVFENSIDREARNKRFAEWKIAVQKSFGSL</sequence>
<dbReference type="InterPro" id="IPR018484">
    <property type="entry name" value="FGGY_N"/>
</dbReference>
<organism evidence="15 16">
    <name type="scientific">Rhizoclosmatium globosum</name>
    <dbReference type="NCBI Taxonomy" id="329046"/>
    <lineage>
        <taxon>Eukaryota</taxon>
        <taxon>Fungi</taxon>
        <taxon>Fungi incertae sedis</taxon>
        <taxon>Chytridiomycota</taxon>
        <taxon>Chytridiomycota incertae sedis</taxon>
        <taxon>Chytridiomycetes</taxon>
        <taxon>Chytridiales</taxon>
        <taxon>Chytriomycetaceae</taxon>
        <taxon>Rhizoclosmatium</taxon>
    </lineage>
</organism>
<evidence type="ECO:0000313" key="16">
    <source>
        <dbReference type="Proteomes" id="UP000193642"/>
    </source>
</evidence>
<dbReference type="OrthoDB" id="5422795at2759"/>
<dbReference type="EC" id="2.7.1.30" evidence="3"/>
<dbReference type="NCBIfam" id="NF000756">
    <property type="entry name" value="PRK00047.1"/>
    <property type="match status" value="1"/>
</dbReference>
<dbReference type="Pfam" id="PF00370">
    <property type="entry name" value="FGGY_N"/>
    <property type="match status" value="1"/>
</dbReference>
<dbReference type="Pfam" id="PF02782">
    <property type="entry name" value="FGGY_C"/>
    <property type="match status" value="1"/>
</dbReference>
<dbReference type="GO" id="GO:0005524">
    <property type="term" value="F:ATP binding"/>
    <property type="evidence" value="ECO:0007669"/>
    <property type="project" value="UniProtKB-KW"/>
</dbReference>
<evidence type="ECO:0000256" key="9">
    <source>
        <dbReference type="ARBA" id="ARBA00043149"/>
    </source>
</evidence>
<keyword evidence="5" id="KW-0547">Nucleotide-binding</keyword>
<dbReference type="InterPro" id="IPR018485">
    <property type="entry name" value="FGGY_C"/>
</dbReference>
<dbReference type="EMBL" id="MCGO01000031">
    <property type="protein sequence ID" value="ORY41592.1"/>
    <property type="molecule type" value="Genomic_DNA"/>
</dbReference>
<evidence type="ECO:0000256" key="12">
    <source>
        <dbReference type="RuleBase" id="RU003733"/>
    </source>
</evidence>
<reference evidence="15 16" key="1">
    <citation type="submission" date="2016-07" db="EMBL/GenBank/DDBJ databases">
        <title>Pervasive Adenine N6-methylation of Active Genes in Fungi.</title>
        <authorList>
            <consortium name="DOE Joint Genome Institute"/>
            <person name="Mondo S.J."/>
            <person name="Dannebaum R.O."/>
            <person name="Kuo R.C."/>
            <person name="Labutti K."/>
            <person name="Haridas S."/>
            <person name="Kuo A."/>
            <person name="Salamov A."/>
            <person name="Ahrendt S.R."/>
            <person name="Lipzen A."/>
            <person name="Sullivan W."/>
            <person name="Andreopoulos W.B."/>
            <person name="Clum A."/>
            <person name="Lindquist E."/>
            <person name="Daum C."/>
            <person name="Ramamoorthy G.K."/>
            <person name="Gryganskyi A."/>
            <person name="Culley D."/>
            <person name="Magnuson J.K."/>
            <person name="James T.Y."/>
            <person name="O'Malley M.A."/>
            <person name="Stajich J.E."/>
            <person name="Spatafora J.W."/>
            <person name="Visel A."/>
            <person name="Grigoriev I.V."/>
        </authorList>
    </citation>
    <scope>NUCLEOTIDE SEQUENCE [LARGE SCALE GENOMIC DNA]</scope>
    <source>
        <strain evidence="15 16">JEL800</strain>
    </source>
</reference>
<evidence type="ECO:0000256" key="5">
    <source>
        <dbReference type="ARBA" id="ARBA00022741"/>
    </source>
</evidence>
<feature type="domain" description="Carbohydrate kinase FGGY N-terminal" evidence="13">
    <location>
        <begin position="4"/>
        <end position="251"/>
    </location>
</feature>
<dbReference type="Proteomes" id="UP000193642">
    <property type="component" value="Unassembled WGS sequence"/>
</dbReference>
<evidence type="ECO:0000313" key="15">
    <source>
        <dbReference type="EMBL" id="ORY41592.1"/>
    </source>
</evidence>
<evidence type="ECO:0000256" key="3">
    <source>
        <dbReference type="ARBA" id="ARBA00012099"/>
    </source>
</evidence>
<evidence type="ECO:0000256" key="2">
    <source>
        <dbReference type="ARBA" id="ARBA00009156"/>
    </source>
</evidence>
<evidence type="ECO:0000259" key="13">
    <source>
        <dbReference type="Pfam" id="PF00370"/>
    </source>
</evidence>
<evidence type="ECO:0000256" key="6">
    <source>
        <dbReference type="ARBA" id="ARBA00022777"/>
    </source>
</evidence>
<dbReference type="InterPro" id="IPR000577">
    <property type="entry name" value="Carb_kinase_FGGY"/>
</dbReference>
<keyword evidence="7" id="KW-0319">Glycerol metabolism</keyword>
<dbReference type="FunFam" id="3.30.420.40:FF:000177">
    <property type="entry name" value="Glycerol kinase"/>
    <property type="match status" value="1"/>
</dbReference>
<dbReference type="InterPro" id="IPR043129">
    <property type="entry name" value="ATPase_NBD"/>
</dbReference>
<dbReference type="GO" id="GO:0019563">
    <property type="term" value="P:glycerol catabolic process"/>
    <property type="evidence" value="ECO:0007669"/>
    <property type="project" value="UniProtKB-UniPathway"/>
</dbReference>
<dbReference type="GO" id="GO:0004370">
    <property type="term" value="F:glycerol kinase activity"/>
    <property type="evidence" value="ECO:0007669"/>
    <property type="project" value="UniProtKB-EC"/>
</dbReference>
<evidence type="ECO:0000256" key="10">
    <source>
        <dbReference type="ARBA" id="ARBA00052101"/>
    </source>
</evidence>
<name>A0A1Y2C3H4_9FUNG</name>
<keyword evidence="16" id="KW-1185">Reference proteome</keyword>
<evidence type="ECO:0000256" key="11">
    <source>
        <dbReference type="ARBA" id="ARBA00071571"/>
    </source>
</evidence>
<dbReference type="PANTHER" id="PTHR10196:SF69">
    <property type="entry name" value="GLYCEROL KINASE"/>
    <property type="match status" value="1"/>
</dbReference>
<proteinExistence type="inferred from homology"/>
<comment type="similarity">
    <text evidence="2 12">Belongs to the FGGY kinase family.</text>
</comment>
<accession>A0A1Y2C3H4</accession>
<evidence type="ECO:0000256" key="4">
    <source>
        <dbReference type="ARBA" id="ARBA00022679"/>
    </source>
</evidence>
<evidence type="ECO:0000256" key="8">
    <source>
        <dbReference type="ARBA" id="ARBA00022840"/>
    </source>
</evidence>
<dbReference type="NCBIfam" id="TIGR01311">
    <property type="entry name" value="glycerol_kin"/>
    <property type="match status" value="1"/>
</dbReference>
<keyword evidence="6 12" id="KW-0418">Kinase</keyword>
<dbReference type="UniPathway" id="UPA00618">
    <property type="reaction ID" value="UER00672"/>
</dbReference>
<dbReference type="GO" id="GO:0006641">
    <property type="term" value="P:triglyceride metabolic process"/>
    <property type="evidence" value="ECO:0007669"/>
    <property type="project" value="TreeGrafter"/>
</dbReference>
<dbReference type="GO" id="GO:0046167">
    <property type="term" value="P:glycerol-3-phosphate biosynthetic process"/>
    <property type="evidence" value="ECO:0007669"/>
    <property type="project" value="TreeGrafter"/>
</dbReference>
<evidence type="ECO:0000256" key="1">
    <source>
        <dbReference type="ARBA" id="ARBA00005190"/>
    </source>
</evidence>
<dbReference type="FunFam" id="3.30.420.40:FF:000108">
    <property type="entry name" value="Glycerol kinase, glycosomal"/>
    <property type="match status" value="1"/>
</dbReference>
<comment type="pathway">
    <text evidence="1">Polyol metabolism; glycerol degradation via glycerol kinase pathway; sn-glycerol 3-phosphate from glycerol: step 1/1.</text>
</comment>
<dbReference type="PIRSF" id="PIRSF000538">
    <property type="entry name" value="GlpK"/>
    <property type="match status" value="1"/>
</dbReference>
<dbReference type="PANTHER" id="PTHR10196">
    <property type="entry name" value="SUGAR KINASE"/>
    <property type="match status" value="1"/>
</dbReference>
<comment type="caution">
    <text evidence="15">The sequence shown here is derived from an EMBL/GenBank/DDBJ whole genome shotgun (WGS) entry which is preliminary data.</text>
</comment>
<feature type="domain" description="Carbohydrate kinase FGGY C-terminal" evidence="14">
    <location>
        <begin position="261"/>
        <end position="452"/>
    </location>
</feature>
<evidence type="ECO:0000256" key="7">
    <source>
        <dbReference type="ARBA" id="ARBA00022798"/>
    </source>
</evidence>
<dbReference type="SUPFAM" id="SSF53067">
    <property type="entry name" value="Actin-like ATPase domain"/>
    <property type="match status" value="2"/>
</dbReference>